<organism evidence="2 3">
    <name type="scientific">Vigna unguiculata</name>
    <name type="common">Cowpea</name>
    <dbReference type="NCBI Taxonomy" id="3917"/>
    <lineage>
        <taxon>Eukaryota</taxon>
        <taxon>Viridiplantae</taxon>
        <taxon>Streptophyta</taxon>
        <taxon>Embryophyta</taxon>
        <taxon>Tracheophyta</taxon>
        <taxon>Spermatophyta</taxon>
        <taxon>Magnoliopsida</taxon>
        <taxon>eudicotyledons</taxon>
        <taxon>Gunneridae</taxon>
        <taxon>Pentapetalae</taxon>
        <taxon>rosids</taxon>
        <taxon>fabids</taxon>
        <taxon>Fabales</taxon>
        <taxon>Fabaceae</taxon>
        <taxon>Papilionoideae</taxon>
        <taxon>50 kb inversion clade</taxon>
        <taxon>NPAAA clade</taxon>
        <taxon>indigoferoid/millettioid clade</taxon>
        <taxon>Phaseoleae</taxon>
        <taxon>Vigna</taxon>
    </lineage>
</organism>
<dbReference type="Proteomes" id="UP000501690">
    <property type="component" value="Linkage Group LG8"/>
</dbReference>
<gene>
    <name evidence="2" type="ORF">DEO72_LG8g2716</name>
</gene>
<sequence length="418" mass="46718">MVTRDEARDSEMYSQHSKEAKAKKQETMFETQSGRDLPAETCLSEGSVVLRFGGVSRGKSGGTIGLHATRLAEGNSGGREWRQEGVEGHEGDLEVADGEWKFAAMDDDDLEVDGLEPCDVRVLLVSFDGDEFVELGSERGKSVLGVAVWREVGVEGPAADGERVMGEDGLVVRIEEDLLGLRVTEPVLAVEVTQRHVQAAVSNEHDTNKKFEITCENKIAKIYCRIVDEWRPWNSNDQAAGYLQEYENNHTFPTINGEGSVNEAHKPVFLDEFSIVDENSKRDDEDLEDCGIPPNNFEVTQRHVQAAVSNEHDTNKKFEITCENKIAKIYCRIVDEWRPWNSNDQAAGYLQEYENNHTFPTINGEGSVNEAHKPVFLDEFSIVDENSKRDDEDLEDCGIPPNNCLSCLSSIDQRSLCL</sequence>
<accession>A0A4D6MU66</accession>
<evidence type="ECO:0000313" key="2">
    <source>
        <dbReference type="EMBL" id="QCE04678.1"/>
    </source>
</evidence>
<evidence type="ECO:0000256" key="1">
    <source>
        <dbReference type="SAM" id="MobiDB-lite"/>
    </source>
</evidence>
<keyword evidence="3" id="KW-1185">Reference proteome</keyword>
<protein>
    <submittedName>
        <fullName evidence="2">Cathepsin A</fullName>
    </submittedName>
</protein>
<proteinExistence type="predicted"/>
<evidence type="ECO:0000313" key="3">
    <source>
        <dbReference type="Proteomes" id="UP000501690"/>
    </source>
</evidence>
<feature type="compositionally biased region" description="Basic and acidic residues" evidence="1">
    <location>
        <begin position="1"/>
        <end position="27"/>
    </location>
</feature>
<reference evidence="2 3" key="1">
    <citation type="submission" date="2019-04" db="EMBL/GenBank/DDBJ databases">
        <title>An improved genome assembly and genetic linkage map for asparagus bean, Vigna unguiculata ssp. sesquipedialis.</title>
        <authorList>
            <person name="Xia Q."/>
            <person name="Zhang R."/>
            <person name="Dong Y."/>
        </authorList>
    </citation>
    <scope>NUCLEOTIDE SEQUENCE [LARGE SCALE GENOMIC DNA]</scope>
    <source>
        <tissue evidence="2">Leaf</tissue>
    </source>
</reference>
<dbReference type="AlphaFoldDB" id="A0A4D6MU66"/>
<name>A0A4D6MU66_VIGUN</name>
<feature type="region of interest" description="Disordered" evidence="1">
    <location>
        <begin position="1"/>
        <end position="36"/>
    </location>
</feature>
<dbReference type="EMBL" id="CP039352">
    <property type="protein sequence ID" value="QCE04678.1"/>
    <property type="molecule type" value="Genomic_DNA"/>
</dbReference>